<feature type="region of interest" description="Disordered" evidence="1">
    <location>
        <begin position="85"/>
        <end position="146"/>
    </location>
</feature>
<evidence type="ECO:0000313" key="2">
    <source>
        <dbReference type="EMBL" id="EJT70161.1"/>
    </source>
</evidence>
<dbReference type="EnsemblFungi" id="EJT70161">
    <property type="protein sequence ID" value="EJT70161"/>
    <property type="gene ID" value="GGTG_12334"/>
</dbReference>
<protein>
    <submittedName>
        <fullName evidence="2 3">Uncharacterized protein</fullName>
    </submittedName>
</protein>
<reference evidence="4" key="1">
    <citation type="submission" date="2010-07" db="EMBL/GenBank/DDBJ databases">
        <title>The genome sequence of Gaeumannomyces graminis var. tritici strain R3-111a-1.</title>
        <authorList>
            <consortium name="The Broad Institute Genome Sequencing Platform"/>
            <person name="Ma L.-J."/>
            <person name="Dead R."/>
            <person name="Young S."/>
            <person name="Zeng Q."/>
            <person name="Koehrsen M."/>
            <person name="Alvarado L."/>
            <person name="Berlin A."/>
            <person name="Chapman S.B."/>
            <person name="Chen Z."/>
            <person name="Freedman E."/>
            <person name="Gellesch M."/>
            <person name="Goldberg J."/>
            <person name="Griggs A."/>
            <person name="Gujja S."/>
            <person name="Heilman E.R."/>
            <person name="Heiman D."/>
            <person name="Hepburn T."/>
            <person name="Howarth C."/>
            <person name="Jen D."/>
            <person name="Larson L."/>
            <person name="Mehta T."/>
            <person name="Neiman D."/>
            <person name="Pearson M."/>
            <person name="Roberts A."/>
            <person name="Saif S."/>
            <person name="Shea T."/>
            <person name="Shenoy N."/>
            <person name="Sisk P."/>
            <person name="Stolte C."/>
            <person name="Sykes S."/>
            <person name="Walk T."/>
            <person name="White J."/>
            <person name="Yandava C."/>
            <person name="Haas B."/>
            <person name="Nusbaum C."/>
            <person name="Birren B."/>
        </authorList>
    </citation>
    <scope>NUCLEOTIDE SEQUENCE [LARGE SCALE GENOMIC DNA]</scope>
    <source>
        <strain evidence="4">R3-111a-1</strain>
    </source>
</reference>
<reference evidence="3" key="5">
    <citation type="submission" date="2018-04" db="UniProtKB">
        <authorList>
            <consortium name="EnsemblFungi"/>
        </authorList>
    </citation>
    <scope>IDENTIFICATION</scope>
    <source>
        <strain evidence="3">R3-111a-1</strain>
    </source>
</reference>
<dbReference type="EMBL" id="GL385402">
    <property type="protein sequence ID" value="EJT70161.1"/>
    <property type="molecule type" value="Genomic_DNA"/>
</dbReference>
<organism evidence="2">
    <name type="scientific">Gaeumannomyces tritici (strain R3-111a-1)</name>
    <name type="common">Wheat and barley take-all root rot fungus</name>
    <name type="synonym">Gaeumannomyces graminis var. tritici</name>
    <dbReference type="NCBI Taxonomy" id="644352"/>
    <lineage>
        <taxon>Eukaryota</taxon>
        <taxon>Fungi</taxon>
        <taxon>Dikarya</taxon>
        <taxon>Ascomycota</taxon>
        <taxon>Pezizomycotina</taxon>
        <taxon>Sordariomycetes</taxon>
        <taxon>Sordariomycetidae</taxon>
        <taxon>Magnaporthales</taxon>
        <taxon>Magnaporthaceae</taxon>
        <taxon>Gaeumannomyces</taxon>
    </lineage>
</organism>
<evidence type="ECO:0000313" key="4">
    <source>
        <dbReference type="Proteomes" id="UP000006039"/>
    </source>
</evidence>
<dbReference type="Proteomes" id="UP000006039">
    <property type="component" value="Unassembled WGS sequence"/>
</dbReference>
<feature type="compositionally biased region" description="Basic and acidic residues" evidence="1">
    <location>
        <begin position="134"/>
        <end position="146"/>
    </location>
</feature>
<proteinExistence type="predicted"/>
<dbReference type="AlphaFoldDB" id="J3PFQ9"/>
<feature type="compositionally biased region" description="Basic and acidic residues" evidence="1">
    <location>
        <begin position="265"/>
        <end position="282"/>
    </location>
</feature>
<feature type="compositionally biased region" description="Basic residues" evidence="1">
    <location>
        <begin position="1"/>
        <end position="10"/>
    </location>
</feature>
<reference evidence="2" key="3">
    <citation type="submission" date="2010-09" db="EMBL/GenBank/DDBJ databases">
        <title>Annotation of Gaeumannomyces graminis var. tritici R3-111a-1.</title>
        <authorList>
            <consortium name="The Broad Institute Genome Sequencing Platform"/>
            <person name="Ma L.-J."/>
            <person name="Dead R."/>
            <person name="Young S.K."/>
            <person name="Zeng Q."/>
            <person name="Gargeya S."/>
            <person name="Fitzgerald M."/>
            <person name="Haas B."/>
            <person name="Abouelleil A."/>
            <person name="Alvarado L."/>
            <person name="Arachchi H.M."/>
            <person name="Berlin A."/>
            <person name="Brown A."/>
            <person name="Chapman S.B."/>
            <person name="Chen Z."/>
            <person name="Dunbar C."/>
            <person name="Freedman E."/>
            <person name="Gearin G."/>
            <person name="Gellesch M."/>
            <person name="Goldberg J."/>
            <person name="Griggs A."/>
            <person name="Gujja S."/>
            <person name="Heiman D."/>
            <person name="Howarth C."/>
            <person name="Larson L."/>
            <person name="Lui A."/>
            <person name="MacDonald P.J.P."/>
            <person name="Mehta T."/>
            <person name="Montmayeur A."/>
            <person name="Murphy C."/>
            <person name="Neiman D."/>
            <person name="Pearson M."/>
            <person name="Priest M."/>
            <person name="Roberts A."/>
            <person name="Saif S."/>
            <person name="Shea T."/>
            <person name="Shenoy N."/>
            <person name="Sisk P."/>
            <person name="Stolte C."/>
            <person name="Sykes S."/>
            <person name="Yandava C."/>
            <person name="Wortman J."/>
            <person name="Nusbaum C."/>
            <person name="Birren B."/>
        </authorList>
    </citation>
    <scope>NUCLEOTIDE SEQUENCE</scope>
    <source>
        <strain evidence="2">R3-111a-1</strain>
    </source>
</reference>
<reference evidence="2" key="2">
    <citation type="submission" date="2010-07" db="EMBL/GenBank/DDBJ databases">
        <authorList>
            <consortium name="The Broad Institute Genome Sequencing Platform"/>
            <consortium name="Broad Institute Genome Sequencing Center for Infectious Disease"/>
            <person name="Ma L.-J."/>
            <person name="Dead R."/>
            <person name="Young S."/>
            <person name="Zeng Q."/>
            <person name="Koehrsen M."/>
            <person name="Alvarado L."/>
            <person name="Berlin A."/>
            <person name="Chapman S.B."/>
            <person name="Chen Z."/>
            <person name="Freedman E."/>
            <person name="Gellesch M."/>
            <person name="Goldberg J."/>
            <person name="Griggs A."/>
            <person name="Gujja S."/>
            <person name="Heilman E.R."/>
            <person name="Heiman D."/>
            <person name="Hepburn T."/>
            <person name="Howarth C."/>
            <person name="Jen D."/>
            <person name="Larson L."/>
            <person name="Mehta T."/>
            <person name="Neiman D."/>
            <person name="Pearson M."/>
            <person name="Roberts A."/>
            <person name="Saif S."/>
            <person name="Shea T."/>
            <person name="Shenoy N."/>
            <person name="Sisk P."/>
            <person name="Stolte C."/>
            <person name="Sykes S."/>
            <person name="Walk T."/>
            <person name="White J."/>
            <person name="Yandava C."/>
            <person name="Haas B."/>
            <person name="Nusbaum C."/>
            <person name="Birren B."/>
        </authorList>
    </citation>
    <scope>NUCLEOTIDE SEQUENCE</scope>
    <source>
        <strain evidence="2">R3-111a-1</strain>
    </source>
</reference>
<keyword evidence="4" id="KW-1185">Reference proteome</keyword>
<name>J3PFQ9_GAET3</name>
<evidence type="ECO:0000313" key="3">
    <source>
        <dbReference type="EnsemblFungi" id="EJT70161"/>
    </source>
</evidence>
<dbReference type="RefSeq" id="XP_009228495.1">
    <property type="nucleotide sequence ID" value="XM_009230231.1"/>
</dbReference>
<gene>
    <name evidence="3" type="primary">20352792</name>
    <name evidence="2" type="ORF">GGTG_12334</name>
</gene>
<dbReference type="VEuPathDB" id="FungiDB:GGTG_12334"/>
<sequence length="434" mass="47163">MRHCHHHSHPPHLPPGLAARGGHGWPGASQDQHRRPRRRWAPPDPGSLLAQIAAHTAEPLWKTPQNWTQAHVDFFCCRFEGAAEGPPQGGGVRAQSSQAVSSPRPKSRRASSIMSLLSNKERSVTPTDQTLAADPDKSLTAIDERPPAPPGWTAFGLFRLVLGWSLPAGGAACPALSRLLLRDDDDGQRAGIKKMLDRGTGLEFHCKRQALFLLVDGAPCATLELNLCVPSQRRPPVRSWQSLDGLIRTFFRRRRSSSSISSDKMAQKGDDKAGEKLAEDSRTTSGATTPTTPPTPPLTPPPQPQPQPQPQSPRVFPAAALVGEHSQAATLLRGLALGHVELGGVDQARANGPVAATMRKCLRGVTPAVRLHDPYLLAVVIAMAQGQEAWRARLRADDEEVLRRNGEEWLCEGGYKVRWLLSLGFASLTFRHAC</sequence>
<evidence type="ECO:0000256" key="1">
    <source>
        <dbReference type="SAM" id="MobiDB-lite"/>
    </source>
</evidence>
<accession>J3PFQ9</accession>
<dbReference type="OrthoDB" id="4924398at2759"/>
<dbReference type="HOGENOM" id="CLU_631678_0_0_1"/>
<feature type="compositionally biased region" description="Polar residues" evidence="1">
    <location>
        <begin position="113"/>
        <end position="130"/>
    </location>
</feature>
<feature type="region of interest" description="Disordered" evidence="1">
    <location>
        <begin position="258"/>
        <end position="314"/>
    </location>
</feature>
<reference evidence="3" key="4">
    <citation type="journal article" date="2015" name="G3 (Bethesda)">
        <title>Genome sequences of three phytopathogenic species of the Magnaporthaceae family of fungi.</title>
        <authorList>
            <person name="Okagaki L.H."/>
            <person name="Nunes C.C."/>
            <person name="Sailsbery J."/>
            <person name="Clay B."/>
            <person name="Brown D."/>
            <person name="John T."/>
            <person name="Oh Y."/>
            <person name="Young N."/>
            <person name="Fitzgerald M."/>
            <person name="Haas B.J."/>
            <person name="Zeng Q."/>
            <person name="Young S."/>
            <person name="Adiconis X."/>
            <person name="Fan L."/>
            <person name="Levin J.Z."/>
            <person name="Mitchell T.K."/>
            <person name="Okubara P.A."/>
            <person name="Farman M.L."/>
            <person name="Kohn L.M."/>
            <person name="Birren B."/>
            <person name="Ma L.-J."/>
            <person name="Dean R.A."/>
        </authorList>
    </citation>
    <scope>NUCLEOTIDE SEQUENCE</scope>
    <source>
        <strain evidence="3">R3-111a-1</strain>
    </source>
</reference>
<feature type="region of interest" description="Disordered" evidence="1">
    <location>
        <begin position="1"/>
        <end position="46"/>
    </location>
</feature>
<feature type="compositionally biased region" description="Pro residues" evidence="1">
    <location>
        <begin position="291"/>
        <end position="311"/>
    </location>
</feature>
<dbReference type="GeneID" id="20352792"/>